<dbReference type="Proteomes" id="UP000789901">
    <property type="component" value="Unassembled WGS sequence"/>
</dbReference>
<dbReference type="EMBL" id="CAJVQB010021426">
    <property type="protein sequence ID" value="CAG8797010.1"/>
    <property type="molecule type" value="Genomic_DNA"/>
</dbReference>
<reference evidence="1 2" key="1">
    <citation type="submission" date="2021-06" db="EMBL/GenBank/DDBJ databases">
        <authorList>
            <person name="Kallberg Y."/>
            <person name="Tangrot J."/>
            <person name="Rosling A."/>
        </authorList>
    </citation>
    <scope>NUCLEOTIDE SEQUENCE [LARGE SCALE GENOMIC DNA]</scope>
    <source>
        <strain evidence="1 2">120-4 pot B 10/14</strain>
    </source>
</reference>
<accession>A0ABN7VSV4</accession>
<organism evidence="1 2">
    <name type="scientific">Gigaspora margarita</name>
    <dbReference type="NCBI Taxonomy" id="4874"/>
    <lineage>
        <taxon>Eukaryota</taxon>
        <taxon>Fungi</taxon>
        <taxon>Fungi incertae sedis</taxon>
        <taxon>Mucoromycota</taxon>
        <taxon>Glomeromycotina</taxon>
        <taxon>Glomeromycetes</taxon>
        <taxon>Diversisporales</taxon>
        <taxon>Gigasporaceae</taxon>
        <taxon>Gigaspora</taxon>
    </lineage>
</organism>
<sequence length="51" mass="6103">MAYLKRKSDAKQKALDQFLAYQCYLIYWNQSMVIPLWNLNDKVVESNNCLM</sequence>
<evidence type="ECO:0000313" key="1">
    <source>
        <dbReference type="EMBL" id="CAG8797010.1"/>
    </source>
</evidence>
<proteinExistence type="predicted"/>
<evidence type="ECO:0000313" key="2">
    <source>
        <dbReference type="Proteomes" id="UP000789901"/>
    </source>
</evidence>
<gene>
    <name evidence="1" type="ORF">GMARGA_LOCUS22303</name>
</gene>
<feature type="non-terminal residue" evidence="1">
    <location>
        <position position="1"/>
    </location>
</feature>
<protein>
    <submittedName>
        <fullName evidence="1">13812_t:CDS:1</fullName>
    </submittedName>
</protein>
<keyword evidence="2" id="KW-1185">Reference proteome</keyword>
<comment type="caution">
    <text evidence="1">The sequence shown here is derived from an EMBL/GenBank/DDBJ whole genome shotgun (WGS) entry which is preliminary data.</text>
</comment>
<name>A0ABN7VSV4_GIGMA</name>